<reference evidence="2" key="1">
    <citation type="journal article" date="2017" name="Appl. Environ. Microbiol.">
        <title>Genomic analysis of Calderihabitans maritimus KKC1, a thermophilic hydrogenogenic carboxydotrophic bacterium isolated from marine sediment.</title>
        <authorList>
            <person name="Omae K."/>
            <person name="Yoneda Y."/>
            <person name="Fukuyama Y."/>
            <person name="Yoshida T."/>
            <person name="Sako Y."/>
        </authorList>
    </citation>
    <scope>NUCLEOTIDE SEQUENCE [LARGE SCALE GENOMIC DNA]</scope>
    <source>
        <strain evidence="2">KKC1</strain>
    </source>
</reference>
<dbReference type="PANTHER" id="PTHR35894">
    <property type="entry name" value="GENERAL SECRETION PATHWAY PROTEIN A-RELATED"/>
    <property type="match status" value="1"/>
</dbReference>
<gene>
    <name evidence="1" type="ORF">KKC1_18820</name>
</gene>
<evidence type="ECO:0000313" key="2">
    <source>
        <dbReference type="Proteomes" id="UP000197032"/>
    </source>
</evidence>
<comment type="caution">
    <text evidence="1">The sequence shown here is derived from an EMBL/GenBank/DDBJ whole genome shotgun (WGS) entry which is preliminary data.</text>
</comment>
<dbReference type="InterPro" id="IPR052026">
    <property type="entry name" value="ExeA_AAA_ATPase_DNA-bind"/>
</dbReference>
<keyword evidence="2" id="KW-1185">Reference proteome</keyword>
<proteinExistence type="predicted"/>
<accession>A0A1Z5HT76</accession>
<dbReference type="SUPFAM" id="SSF52540">
    <property type="entry name" value="P-loop containing nucleoside triphosphate hydrolases"/>
    <property type="match status" value="1"/>
</dbReference>
<dbReference type="PANTHER" id="PTHR35894:SF1">
    <property type="entry name" value="PHOSPHORIBULOKINASE _ URIDINE KINASE FAMILY"/>
    <property type="match status" value="1"/>
</dbReference>
<name>A0A1Z5HT76_9FIRM</name>
<dbReference type="EMBL" id="BDGJ01000091">
    <property type="protein sequence ID" value="GAW92732.1"/>
    <property type="molecule type" value="Genomic_DNA"/>
</dbReference>
<organism evidence="1 2">
    <name type="scientific">Calderihabitans maritimus</name>
    <dbReference type="NCBI Taxonomy" id="1246530"/>
    <lineage>
        <taxon>Bacteria</taxon>
        <taxon>Bacillati</taxon>
        <taxon>Bacillota</taxon>
        <taxon>Clostridia</taxon>
        <taxon>Neomoorellales</taxon>
        <taxon>Calderihabitantaceae</taxon>
        <taxon>Calderihabitans</taxon>
    </lineage>
</organism>
<evidence type="ECO:0000313" key="1">
    <source>
        <dbReference type="EMBL" id="GAW92732.1"/>
    </source>
</evidence>
<protein>
    <submittedName>
        <fullName evidence="1">General secretion pathway domain-containing protein</fullName>
    </submittedName>
</protein>
<dbReference type="InterPro" id="IPR027417">
    <property type="entry name" value="P-loop_NTPase"/>
</dbReference>
<dbReference type="Proteomes" id="UP000197032">
    <property type="component" value="Unassembled WGS sequence"/>
</dbReference>
<sequence>MTPLSKEEVKAYIDHHLKLAGANYDIFSAQAIEAITSRSRGWPRLINKLAVNSLLLGYQMRSETIDEEIVFKAAQEAGL</sequence>
<dbReference type="AlphaFoldDB" id="A0A1Z5HT76"/>